<evidence type="ECO:0000313" key="14">
    <source>
        <dbReference type="EMBL" id="KAG5646867.1"/>
    </source>
</evidence>
<name>A0A9P7GGU9_9AGAR</name>
<evidence type="ECO:0000256" key="10">
    <source>
        <dbReference type="ARBA" id="ARBA00023136"/>
    </source>
</evidence>
<dbReference type="GO" id="GO:0004578">
    <property type="term" value="F:chitobiosyldiphosphodolichol beta-mannosyltransferase activity"/>
    <property type="evidence" value="ECO:0007669"/>
    <property type="project" value="UniProtKB-EC"/>
</dbReference>
<dbReference type="SUPFAM" id="SSF53756">
    <property type="entry name" value="UDP-Glycosyltransferase/glycogen phosphorylase"/>
    <property type="match status" value="2"/>
</dbReference>
<feature type="region of interest" description="Disordered" evidence="12">
    <location>
        <begin position="520"/>
        <end position="543"/>
    </location>
</feature>
<evidence type="ECO:0000256" key="5">
    <source>
        <dbReference type="ARBA" id="ARBA00022676"/>
    </source>
</evidence>
<keyword evidence="8" id="KW-0256">Endoplasmic reticulum</keyword>
<dbReference type="EMBL" id="JABCKV010000015">
    <property type="protein sequence ID" value="KAG5646867.1"/>
    <property type="molecule type" value="Genomic_DNA"/>
</dbReference>
<keyword evidence="7 13" id="KW-0812">Transmembrane</keyword>
<keyword evidence="10 13" id="KW-0472">Membrane</keyword>
<dbReference type="Pfam" id="PF13692">
    <property type="entry name" value="Glyco_trans_1_4"/>
    <property type="match status" value="1"/>
</dbReference>
<evidence type="ECO:0000256" key="7">
    <source>
        <dbReference type="ARBA" id="ARBA00022692"/>
    </source>
</evidence>
<evidence type="ECO:0000256" key="13">
    <source>
        <dbReference type="SAM" id="Phobius"/>
    </source>
</evidence>
<evidence type="ECO:0000256" key="11">
    <source>
        <dbReference type="ARBA" id="ARBA00024899"/>
    </source>
</evidence>
<evidence type="ECO:0000256" key="9">
    <source>
        <dbReference type="ARBA" id="ARBA00022989"/>
    </source>
</evidence>
<accession>A0A9P7GGU9</accession>
<keyword evidence="15" id="KW-1185">Reference proteome</keyword>
<evidence type="ECO:0000256" key="1">
    <source>
        <dbReference type="ARBA" id="ARBA00004389"/>
    </source>
</evidence>
<evidence type="ECO:0000256" key="3">
    <source>
        <dbReference type="ARBA" id="ARBA00012611"/>
    </source>
</evidence>
<evidence type="ECO:0000256" key="2">
    <source>
        <dbReference type="ARBA" id="ARBA00004922"/>
    </source>
</evidence>
<sequence>MSQTTTTTDFTRFLPDAVVVLAFGWLVISLWRFLKPRNHHSLRSVAIVVLGDIGRSPRMMYHAQSFAENGFVTDIIGYDGGSKPIPALERLPRVQIRHLPEPPTLLRALLPFILFAPIKIVHQVASILFVLLVQIHKPPEFILVQNPPTIPTLALVWLVGRVRGSKVIIDWHNLGYSILALKLGSNHPFVKIATWFEAKFGKTAYAHLFVTYAMRDFLVEKWDLQGRKIVLHDRPPHHFHHSSAQEIHELFLRLKPSLTLQASLHGFLPESSAPYSTPLTHSAAEPTPVAPSAASRRNSLEYRAKVTSPKAPPISASAPTYAEVRLPSLRPDRPALLVSGTSWTPDEDFGILLDALEMYEARAKELAGLRGAAATEKEWQGSVGKLPRLLVIITGKGPDREKYMKRVEQLQKEWDWVRCVSLWLEAEDYPVLLGSADLGVSLHSSSSALDLPMKVVDMFGCGLPVCALDFGCLHELVKDSVNGRVFKTSAQLAVQLEDLLAGFPHTPRLDDLRASLMHASQSSSSTPTHIHTSPTPVEPGDKDWRWGTWEENWTRTVRPLILSDLNREK</sequence>
<comment type="caution">
    <text evidence="14">The sequence shown here is derived from an EMBL/GenBank/DDBJ whole genome shotgun (WGS) entry which is preliminary data.</text>
</comment>
<dbReference type="Gene3D" id="3.40.50.2000">
    <property type="entry name" value="Glycogen Phosphorylase B"/>
    <property type="match status" value="1"/>
</dbReference>
<evidence type="ECO:0000256" key="6">
    <source>
        <dbReference type="ARBA" id="ARBA00022679"/>
    </source>
</evidence>
<dbReference type="PANTHER" id="PTHR13036:SF0">
    <property type="entry name" value="CHITOBIOSYLDIPHOSPHODOLICHOL BETA-MANNOSYLTRANSFERASE"/>
    <property type="match status" value="1"/>
</dbReference>
<reference evidence="14" key="2">
    <citation type="submission" date="2021-10" db="EMBL/GenBank/DDBJ databases">
        <title>Phylogenomics reveals ancestral predisposition of the termite-cultivated fungus Termitomyces towards a domesticated lifestyle.</title>
        <authorList>
            <person name="Auxier B."/>
            <person name="Grum-Grzhimaylo A."/>
            <person name="Cardenas M.E."/>
            <person name="Lodge J.D."/>
            <person name="Laessoe T."/>
            <person name="Pedersen O."/>
            <person name="Smith M.E."/>
            <person name="Kuyper T.W."/>
            <person name="Franco-Molano E.A."/>
            <person name="Baroni T.J."/>
            <person name="Aanen D.K."/>
        </authorList>
    </citation>
    <scope>NUCLEOTIDE SEQUENCE</scope>
    <source>
        <strain evidence="14">AP01</strain>
        <tissue evidence="14">Mycelium</tissue>
    </source>
</reference>
<protein>
    <recommendedName>
        <fullName evidence="4">Chitobiosyldiphosphodolichol beta-mannosyltransferase</fullName>
        <ecNumber evidence="3">2.4.1.142</ecNumber>
    </recommendedName>
</protein>
<feature type="transmembrane region" description="Helical" evidence="13">
    <location>
        <begin position="12"/>
        <end position="34"/>
    </location>
</feature>
<comment type="pathway">
    <text evidence="2">Protein modification; protein glycosylation.</text>
</comment>
<dbReference type="InterPro" id="IPR026051">
    <property type="entry name" value="ALG1-like"/>
</dbReference>
<evidence type="ECO:0000256" key="4">
    <source>
        <dbReference type="ARBA" id="ARBA00015841"/>
    </source>
</evidence>
<dbReference type="PANTHER" id="PTHR13036">
    <property type="entry name" value="BETA1,4 MANNOSYLTRANSFERASE"/>
    <property type="match status" value="1"/>
</dbReference>
<dbReference type="Proteomes" id="UP000775547">
    <property type="component" value="Unassembled WGS sequence"/>
</dbReference>
<keyword evidence="9 13" id="KW-1133">Transmembrane helix</keyword>
<keyword evidence="5" id="KW-0328">Glycosyltransferase</keyword>
<gene>
    <name evidence="14" type="ORF">DXG03_001943</name>
</gene>
<evidence type="ECO:0000256" key="8">
    <source>
        <dbReference type="ARBA" id="ARBA00022824"/>
    </source>
</evidence>
<organism evidence="14 15">
    <name type="scientific">Asterophora parasitica</name>
    <dbReference type="NCBI Taxonomy" id="117018"/>
    <lineage>
        <taxon>Eukaryota</taxon>
        <taxon>Fungi</taxon>
        <taxon>Dikarya</taxon>
        <taxon>Basidiomycota</taxon>
        <taxon>Agaricomycotina</taxon>
        <taxon>Agaricomycetes</taxon>
        <taxon>Agaricomycetidae</taxon>
        <taxon>Agaricales</taxon>
        <taxon>Tricholomatineae</taxon>
        <taxon>Lyophyllaceae</taxon>
        <taxon>Asterophora</taxon>
    </lineage>
</organism>
<reference evidence="14" key="1">
    <citation type="submission" date="2020-07" db="EMBL/GenBank/DDBJ databases">
        <authorList>
            <person name="Nieuwenhuis M."/>
            <person name="Van De Peppel L.J.J."/>
        </authorList>
    </citation>
    <scope>NUCLEOTIDE SEQUENCE</scope>
    <source>
        <strain evidence="14">AP01</strain>
        <tissue evidence="14">Mycelium</tissue>
    </source>
</reference>
<evidence type="ECO:0000313" key="15">
    <source>
        <dbReference type="Proteomes" id="UP000775547"/>
    </source>
</evidence>
<keyword evidence="6" id="KW-0808">Transferase</keyword>
<dbReference type="GO" id="GO:0005789">
    <property type="term" value="C:endoplasmic reticulum membrane"/>
    <property type="evidence" value="ECO:0007669"/>
    <property type="project" value="UniProtKB-SubCell"/>
</dbReference>
<dbReference type="OrthoDB" id="614844at2759"/>
<feature type="region of interest" description="Disordered" evidence="12">
    <location>
        <begin position="277"/>
        <end position="298"/>
    </location>
</feature>
<evidence type="ECO:0000256" key="12">
    <source>
        <dbReference type="SAM" id="MobiDB-lite"/>
    </source>
</evidence>
<dbReference type="EC" id="2.4.1.142" evidence="3"/>
<comment type="function">
    <text evidence="11">Participates in the formation of the lipid-linked precursor oligosaccharide for N-glycosylation. Involved in assembling the dolichol-pyrophosphate-GlcNAc(2)-Man(5) intermediate on the cytoplasmic surface of the ER.</text>
</comment>
<proteinExistence type="predicted"/>
<comment type="subcellular location">
    <subcellularLocation>
        <location evidence="1">Endoplasmic reticulum membrane</location>
        <topology evidence="1">Single-pass membrane protein</topology>
    </subcellularLocation>
</comment>
<dbReference type="AlphaFoldDB" id="A0A9P7GGU9"/>
<feature type="compositionally biased region" description="Low complexity" evidence="12">
    <location>
        <begin position="520"/>
        <end position="535"/>
    </location>
</feature>